<organism evidence="1 2">
    <name type="scientific">Melastoma candidum</name>
    <dbReference type="NCBI Taxonomy" id="119954"/>
    <lineage>
        <taxon>Eukaryota</taxon>
        <taxon>Viridiplantae</taxon>
        <taxon>Streptophyta</taxon>
        <taxon>Embryophyta</taxon>
        <taxon>Tracheophyta</taxon>
        <taxon>Spermatophyta</taxon>
        <taxon>Magnoliopsida</taxon>
        <taxon>eudicotyledons</taxon>
        <taxon>Gunneridae</taxon>
        <taxon>Pentapetalae</taxon>
        <taxon>rosids</taxon>
        <taxon>malvids</taxon>
        <taxon>Myrtales</taxon>
        <taxon>Melastomataceae</taxon>
        <taxon>Melastomatoideae</taxon>
        <taxon>Melastomateae</taxon>
        <taxon>Melastoma</taxon>
    </lineage>
</organism>
<dbReference type="Proteomes" id="UP001057402">
    <property type="component" value="Chromosome 3"/>
</dbReference>
<evidence type="ECO:0000313" key="2">
    <source>
        <dbReference type="Proteomes" id="UP001057402"/>
    </source>
</evidence>
<name>A0ACB9RPM4_9MYRT</name>
<accession>A0ACB9RPM4</accession>
<protein>
    <submittedName>
        <fullName evidence="1">Uncharacterized protein</fullName>
    </submittedName>
</protein>
<gene>
    <name evidence="1" type="ORF">MLD38_006812</name>
</gene>
<evidence type="ECO:0000313" key="1">
    <source>
        <dbReference type="EMBL" id="KAI4380645.1"/>
    </source>
</evidence>
<sequence length="225" mass="24577">MSVGTGSVMALSSLFPPEEAHKAARRVEDAIAERQKEVERLKEFFADTTPSSVPFGKSDLLPGSVSPHERVYGEEYYAERTSKETVEILKRRRKALDANVQSLKSMIEDLIRLTFPSSTEDYSPSLILVKCWALSDEDGHSKQGREGGGGWNGFLGLVDFANRVIVVALLLSLPLDRLRAQASGFASARCCGFGFSRVDVLGGYGIRKLPQSDFSGNSSVRPASD</sequence>
<comment type="caution">
    <text evidence="1">The sequence shown here is derived from an EMBL/GenBank/DDBJ whole genome shotgun (WGS) entry which is preliminary data.</text>
</comment>
<dbReference type="EMBL" id="CM042882">
    <property type="protein sequence ID" value="KAI4380645.1"/>
    <property type="molecule type" value="Genomic_DNA"/>
</dbReference>
<keyword evidence="2" id="KW-1185">Reference proteome</keyword>
<proteinExistence type="predicted"/>
<reference evidence="2" key="1">
    <citation type="journal article" date="2023" name="Front. Plant Sci.">
        <title>Chromosomal-level genome assembly of Melastoma candidum provides insights into trichome evolution.</title>
        <authorList>
            <person name="Zhong Y."/>
            <person name="Wu W."/>
            <person name="Sun C."/>
            <person name="Zou P."/>
            <person name="Liu Y."/>
            <person name="Dai S."/>
            <person name="Zhou R."/>
        </authorList>
    </citation>
    <scope>NUCLEOTIDE SEQUENCE [LARGE SCALE GENOMIC DNA]</scope>
</reference>